<accession>A0A8J4ACR0</accession>
<dbReference type="RefSeq" id="WP_207126858.1">
    <property type="nucleotide sequence ID" value="NZ_BOPO01000084.1"/>
</dbReference>
<evidence type="ECO:0000313" key="1">
    <source>
        <dbReference type="EMBL" id="GIL29186.1"/>
    </source>
</evidence>
<name>A0A8J4ACR0_9ACTN</name>
<dbReference type="Proteomes" id="UP000614996">
    <property type="component" value="Unassembled WGS sequence"/>
</dbReference>
<keyword evidence="2" id="KW-1185">Reference proteome</keyword>
<protein>
    <submittedName>
        <fullName evidence="1">Uncharacterized protein</fullName>
    </submittedName>
</protein>
<proteinExistence type="predicted"/>
<dbReference type="AlphaFoldDB" id="A0A8J4ACR0"/>
<evidence type="ECO:0000313" key="2">
    <source>
        <dbReference type="Proteomes" id="UP000614996"/>
    </source>
</evidence>
<comment type="caution">
    <text evidence="1">The sequence shown here is derived from an EMBL/GenBank/DDBJ whole genome shotgun (WGS) entry which is preliminary data.</text>
</comment>
<reference evidence="2" key="1">
    <citation type="journal article" date="2021" name="Int. J. Syst. Evol. Microbiol.">
        <title>Actinocatenispora comari sp. nov., an endophytic actinomycete isolated from aerial parts of Comarum salesowianum.</title>
        <authorList>
            <person name="Oyunbileg N."/>
            <person name="Iizaka Y."/>
            <person name="Hamada M."/>
            <person name="Davaapurev B.O."/>
            <person name="Fukumoto A."/>
            <person name="Tsetseg B."/>
            <person name="Kato F."/>
            <person name="Tamura T."/>
            <person name="Batkhuu J."/>
            <person name="Anzai Y."/>
        </authorList>
    </citation>
    <scope>NUCLEOTIDE SEQUENCE [LARGE SCALE GENOMIC DNA]</scope>
    <source>
        <strain evidence="2">NUM-2625</strain>
    </source>
</reference>
<sequence>MSACGELGRALAQAAAARSQTAAARQILGLLGDVDAGARTAVAYEMAVCEAVERLTEQRVEALRREEGWRAA</sequence>
<dbReference type="EMBL" id="BOPO01000084">
    <property type="protein sequence ID" value="GIL29186.1"/>
    <property type="molecule type" value="Genomic_DNA"/>
</dbReference>
<gene>
    <name evidence="1" type="ORF">NUM_44400</name>
</gene>
<organism evidence="1 2">
    <name type="scientific">Actinocatenispora comari</name>
    <dbReference type="NCBI Taxonomy" id="2807577"/>
    <lineage>
        <taxon>Bacteria</taxon>
        <taxon>Bacillati</taxon>
        <taxon>Actinomycetota</taxon>
        <taxon>Actinomycetes</taxon>
        <taxon>Micromonosporales</taxon>
        <taxon>Micromonosporaceae</taxon>
        <taxon>Actinocatenispora</taxon>
    </lineage>
</organism>